<evidence type="ECO:0000256" key="2">
    <source>
        <dbReference type="ARBA" id="ARBA00022475"/>
    </source>
</evidence>
<dbReference type="InterPro" id="IPR050833">
    <property type="entry name" value="Poly_Biosynth_Transport"/>
</dbReference>
<keyword evidence="3 6" id="KW-0812">Transmembrane</keyword>
<evidence type="ECO:0000256" key="3">
    <source>
        <dbReference type="ARBA" id="ARBA00022692"/>
    </source>
</evidence>
<keyword evidence="4 6" id="KW-1133">Transmembrane helix</keyword>
<dbReference type="PANTHER" id="PTHR30250">
    <property type="entry name" value="PST FAMILY PREDICTED COLANIC ACID TRANSPORTER"/>
    <property type="match status" value="1"/>
</dbReference>
<organism evidence="7 8">
    <name type="scientific">Agromyces albus</name>
    <dbReference type="NCBI Taxonomy" id="205332"/>
    <lineage>
        <taxon>Bacteria</taxon>
        <taxon>Bacillati</taxon>
        <taxon>Actinomycetota</taxon>
        <taxon>Actinomycetes</taxon>
        <taxon>Micrococcales</taxon>
        <taxon>Microbacteriaceae</taxon>
        <taxon>Agromyces</taxon>
    </lineage>
</organism>
<dbReference type="RefSeq" id="WP_129519776.1">
    <property type="nucleotide sequence ID" value="NZ_SDPN01000006.1"/>
</dbReference>
<evidence type="ECO:0000313" key="8">
    <source>
        <dbReference type="Proteomes" id="UP000293865"/>
    </source>
</evidence>
<feature type="transmembrane region" description="Helical" evidence="6">
    <location>
        <begin position="90"/>
        <end position="113"/>
    </location>
</feature>
<evidence type="ECO:0000256" key="6">
    <source>
        <dbReference type="SAM" id="Phobius"/>
    </source>
</evidence>
<dbReference type="EMBL" id="SDPN01000006">
    <property type="protein sequence ID" value="RXZ72222.1"/>
    <property type="molecule type" value="Genomic_DNA"/>
</dbReference>
<dbReference type="InterPro" id="IPR002797">
    <property type="entry name" value="Polysacc_synth"/>
</dbReference>
<gene>
    <name evidence="7" type="ORF">ESP51_04890</name>
</gene>
<dbReference type="GO" id="GO:0005886">
    <property type="term" value="C:plasma membrane"/>
    <property type="evidence" value="ECO:0007669"/>
    <property type="project" value="UniProtKB-SubCell"/>
</dbReference>
<evidence type="ECO:0000313" key="7">
    <source>
        <dbReference type="EMBL" id="RXZ72222.1"/>
    </source>
</evidence>
<feature type="transmembrane region" description="Helical" evidence="6">
    <location>
        <begin position="389"/>
        <end position="406"/>
    </location>
</feature>
<feature type="transmembrane region" description="Helical" evidence="6">
    <location>
        <begin position="49"/>
        <end position="69"/>
    </location>
</feature>
<dbReference type="Pfam" id="PF01943">
    <property type="entry name" value="Polysacc_synt"/>
    <property type="match status" value="1"/>
</dbReference>
<keyword evidence="2" id="KW-1003">Cell membrane</keyword>
<evidence type="ECO:0000256" key="5">
    <source>
        <dbReference type="ARBA" id="ARBA00023136"/>
    </source>
</evidence>
<dbReference type="OrthoDB" id="3320002at2"/>
<comment type="caution">
    <text evidence="7">The sequence shown here is derived from an EMBL/GenBank/DDBJ whole genome shotgun (WGS) entry which is preliminary data.</text>
</comment>
<feature type="transmembrane region" description="Helical" evidence="6">
    <location>
        <begin position="177"/>
        <end position="198"/>
    </location>
</feature>
<feature type="transmembrane region" description="Helical" evidence="6">
    <location>
        <begin position="361"/>
        <end position="383"/>
    </location>
</feature>
<feature type="transmembrane region" description="Helical" evidence="6">
    <location>
        <begin position="150"/>
        <end position="171"/>
    </location>
</feature>
<dbReference type="PANTHER" id="PTHR30250:SF11">
    <property type="entry name" value="O-ANTIGEN TRANSPORTER-RELATED"/>
    <property type="match status" value="1"/>
</dbReference>
<evidence type="ECO:0000256" key="4">
    <source>
        <dbReference type="ARBA" id="ARBA00022989"/>
    </source>
</evidence>
<comment type="subcellular location">
    <subcellularLocation>
        <location evidence="1">Cell membrane</location>
        <topology evidence="1">Multi-pass membrane protein</topology>
    </subcellularLocation>
</comment>
<proteinExistence type="predicted"/>
<keyword evidence="8" id="KW-1185">Reference proteome</keyword>
<feature type="transmembrane region" description="Helical" evidence="6">
    <location>
        <begin position="119"/>
        <end position="143"/>
    </location>
</feature>
<feature type="transmembrane region" description="Helical" evidence="6">
    <location>
        <begin position="328"/>
        <end position="349"/>
    </location>
</feature>
<protein>
    <recommendedName>
        <fullName evidence="9">Polysaccharide biosynthesis protein C-terminal domain-containing protein</fullName>
    </recommendedName>
</protein>
<feature type="transmembrane region" description="Helical" evidence="6">
    <location>
        <begin position="292"/>
        <end position="316"/>
    </location>
</feature>
<evidence type="ECO:0008006" key="9">
    <source>
        <dbReference type="Google" id="ProtNLM"/>
    </source>
</evidence>
<evidence type="ECO:0000256" key="1">
    <source>
        <dbReference type="ARBA" id="ARBA00004651"/>
    </source>
</evidence>
<reference evidence="7 8" key="1">
    <citation type="submission" date="2019-01" db="EMBL/GenBank/DDBJ databases">
        <title>Agromyces.</title>
        <authorList>
            <person name="Li J."/>
        </authorList>
    </citation>
    <scope>NUCLEOTIDE SEQUENCE [LARGE SCALE GENOMIC DNA]</scope>
    <source>
        <strain evidence="7 8">DSM 15934</strain>
    </source>
</reference>
<sequence length="426" mass="43599">MKWWQRVRQLFAIQSPSLIVLGRTGSAFIALATAPIVARAIGPAGRGETAAAIALYVIVPVLLAIGLPLEVRRQAATSDGHVALRTARRIVALTIIIAAPLAVGAAYTVFSGFEPEARVVAAAGIFLAPLSASWALDVGLLVAHRRYRAVFAMQVLQPLVYLVLVVIAWLFGAASVASVLAANVIGSLTTFVLGAALVRVPWRGTLAPIGATLRAGFHYVGSAIAEAASNKLDQVIALPLLGAFQAGIYSVAATIASVPLAIGQALGASHFPTIAQADGDNRKGAQSEAARAGIAAGILSYVPAVALSVVIIPFVFGPDFVSAVPVTVVSLVGSAAMIAGYVISMALAADSKGIRMTIAQVISLGVGIGGLIVLGPLLGAIGAALASTLSYLVLLTILMAALKLPVGKLLPRGRDFVGVLRRLARD</sequence>
<accession>A0A4Q2L6Z8</accession>
<keyword evidence="5 6" id="KW-0472">Membrane</keyword>
<dbReference type="AlphaFoldDB" id="A0A4Q2L6Z8"/>
<name>A0A4Q2L6Z8_9MICO</name>
<dbReference type="Proteomes" id="UP000293865">
    <property type="component" value="Unassembled WGS sequence"/>
</dbReference>